<dbReference type="Pfam" id="PF17862">
    <property type="entry name" value="AAA_lid_3"/>
    <property type="match status" value="1"/>
</dbReference>
<keyword evidence="5" id="KW-0378">Hydrolase</keyword>
<comment type="subcellular location">
    <subcellularLocation>
        <location evidence="1">Cytoplasm</location>
        <location evidence="1">Cytosol</location>
    </subcellularLocation>
</comment>
<evidence type="ECO:0000313" key="9">
    <source>
        <dbReference type="EMBL" id="RVW58194.1"/>
    </source>
</evidence>
<comment type="similarity">
    <text evidence="2">Belongs to the dienelactone hydrolase family.</text>
</comment>
<evidence type="ECO:0000259" key="7">
    <source>
        <dbReference type="Pfam" id="PF01738"/>
    </source>
</evidence>
<sequence length="346" mass="37868">MGIDCSSFSLVPFVVVKAVCTILVMIAAIESGHLAMHGYAILHALWFPCIIHHVHLLTPISHLPCVSSPFLASYPPFLLPYTPPFLLERLDQLNSYKRGTKAVLMLSAVPTLVASLSGWMNAQLAWILLLFDAFGFENSSTRDSAYHVACNVTQDPQRVARDIDMSVKWLVDGVIVAGATEKLGVIRFCFRNGRVIEVLVQDRGARFGTSVSFYGTRINPSAAAYVKVPVLFTSRDDDPRCPINLLKDIEKSIVRGSSVIGYAEGRRQIMESNMSKVLKEDDVDLMMIARGTLGFSGTDLANLVNVVALKAAMEGVKGITMADPGYANDNIEMESEHESVVISNES</sequence>
<dbReference type="Gene3D" id="1.10.8.60">
    <property type="match status" value="1"/>
</dbReference>
<keyword evidence="9" id="KW-0645">Protease</keyword>
<feature type="domain" description="AAA ATPase AAA+ lid" evidence="8">
    <location>
        <begin position="282"/>
        <end position="323"/>
    </location>
</feature>
<gene>
    <name evidence="9" type="primary">FTSH5_0</name>
    <name evidence="9" type="ORF">CK203_116984</name>
</gene>
<keyword evidence="4" id="KW-0963">Cytoplasm</keyword>
<dbReference type="InterPro" id="IPR042946">
    <property type="entry name" value="CMBL"/>
</dbReference>
<keyword evidence="6" id="KW-0812">Transmembrane</keyword>
<dbReference type="Gene3D" id="3.40.50.1820">
    <property type="entry name" value="alpha/beta hydrolase"/>
    <property type="match status" value="1"/>
</dbReference>
<protein>
    <recommendedName>
        <fullName evidence="3">Carboxymethylenebutenolidase homolog</fullName>
    </recommendedName>
</protein>
<evidence type="ECO:0000256" key="2">
    <source>
        <dbReference type="ARBA" id="ARBA00008456"/>
    </source>
</evidence>
<keyword evidence="9" id="KW-0482">Metalloprotease</keyword>
<keyword evidence="6" id="KW-1133">Transmembrane helix</keyword>
<evidence type="ECO:0000256" key="6">
    <source>
        <dbReference type="SAM" id="Phobius"/>
    </source>
</evidence>
<evidence type="ECO:0000256" key="5">
    <source>
        <dbReference type="ARBA" id="ARBA00022801"/>
    </source>
</evidence>
<dbReference type="PANTHER" id="PTHR46812:SF1">
    <property type="entry name" value="CARBOXYMETHYLENEBUTENOLIDASE HOMOLOG"/>
    <property type="match status" value="1"/>
</dbReference>
<feature type="transmembrane region" description="Helical" evidence="6">
    <location>
        <begin position="102"/>
        <end position="131"/>
    </location>
</feature>
<evidence type="ECO:0000256" key="3">
    <source>
        <dbReference type="ARBA" id="ARBA00014180"/>
    </source>
</evidence>
<dbReference type="PANTHER" id="PTHR46812">
    <property type="entry name" value="CARBOXYMETHYLENEBUTENOLIDASE HOMOLOG"/>
    <property type="match status" value="1"/>
</dbReference>
<dbReference type="GO" id="GO:0008237">
    <property type="term" value="F:metallopeptidase activity"/>
    <property type="evidence" value="ECO:0007669"/>
    <property type="project" value="UniProtKB-KW"/>
</dbReference>
<comment type="caution">
    <text evidence="9">The sequence shown here is derived from an EMBL/GenBank/DDBJ whole genome shotgun (WGS) entry which is preliminary data.</text>
</comment>
<dbReference type="EMBL" id="QGNW01000972">
    <property type="protein sequence ID" value="RVW58194.1"/>
    <property type="molecule type" value="Genomic_DNA"/>
</dbReference>
<keyword evidence="6" id="KW-0472">Membrane</keyword>
<evidence type="ECO:0000259" key="8">
    <source>
        <dbReference type="Pfam" id="PF17862"/>
    </source>
</evidence>
<organism evidence="9 10">
    <name type="scientific">Vitis vinifera</name>
    <name type="common">Grape</name>
    <dbReference type="NCBI Taxonomy" id="29760"/>
    <lineage>
        <taxon>Eukaryota</taxon>
        <taxon>Viridiplantae</taxon>
        <taxon>Streptophyta</taxon>
        <taxon>Embryophyta</taxon>
        <taxon>Tracheophyta</taxon>
        <taxon>Spermatophyta</taxon>
        <taxon>Magnoliopsida</taxon>
        <taxon>eudicotyledons</taxon>
        <taxon>Gunneridae</taxon>
        <taxon>Pentapetalae</taxon>
        <taxon>rosids</taxon>
        <taxon>Vitales</taxon>
        <taxon>Vitaceae</taxon>
        <taxon>Viteae</taxon>
        <taxon>Vitis</taxon>
    </lineage>
</organism>
<reference evidence="9 10" key="1">
    <citation type="journal article" date="2018" name="PLoS Genet.">
        <title>Population sequencing reveals clonal diversity and ancestral inbreeding in the grapevine cultivar Chardonnay.</title>
        <authorList>
            <person name="Roach M.J."/>
            <person name="Johnson D.L."/>
            <person name="Bohlmann J."/>
            <person name="van Vuuren H.J."/>
            <person name="Jones S.J."/>
            <person name="Pretorius I.S."/>
            <person name="Schmidt S.A."/>
            <person name="Borneman A.R."/>
        </authorList>
    </citation>
    <scope>NUCLEOTIDE SEQUENCE [LARGE SCALE GENOMIC DNA]</scope>
    <source>
        <strain evidence="10">cv. Chardonnay</strain>
        <tissue evidence="9">Leaf</tissue>
    </source>
</reference>
<dbReference type="GO" id="GO:0005829">
    <property type="term" value="C:cytosol"/>
    <property type="evidence" value="ECO:0007669"/>
    <property type="project" value="UniProtKB-SubCell"/>
</dbReference>
<feature type="domain" description="Dienelactone hydrolase" evidence="7">
    <location>
        <begin position="150"/>
        <end position="253"/>
    </location>
</feature>
<dbReference type="Pfam" id="PF01738">
    <property type="entry name" value="DLH"/>
    <property type="match status" value="1"/>
</dbReference>
<proteinExistence type="inferred from homology"/>
<name>A0A438FDZ5_VITVI</name>
<evidence type="ECO:0000313" key="10">
    <source>
        <dbReference type="Proteomes" id="UP000288805"/>
    </source>
</evidence>
<dbReference type="AlphaFoldDB" id="A0A438FDZ5"/>
<dbReference type="Proteomes" id="UP000288805">
    <property type="component" value="Unassembled WGS sequence"/>
</dbReference>
<feature type="transmembrane region" description="Helical" evidence="6">
    <location>
        <begin position="36"/>
        <end position="54"/>
    </location>
</feature>
<dbReference type="FunFam" id="1.10.8.60:FF:000457">
    <property type="entry name" value="Uncharacterized protein"/>
    <property type="match status" value="1"/>
</dbReference>
<dbReference type="InterPro" id="IPR041569">
    <property type="entry name" value="AAA_lid_3"/>
</dbReference>
<dbReference type="InterPro" id="IPR029058">
    <property type="entry name" value="AB_hydrolase_fold"/>
</dbReference>
<accession>A0A438FDZ5</accession>
<dbReference type="GO" id="GO:0006508">
    <property type="term" value="P:proteolysis"/>
    <property type="evidence" value="ECO:0007669"/>
    <property type="project" value="UniProtKB-KW"/>
</dbReference>
<dbReference type="InterPro" id="IPR002925">
    <property type="entry name" value="Dienelactn_hydro"/>
</dbReference>
<evidence type="ECO:0000256" key="1">
    <source>
        <dbReference type="ARBA" id="ARBA00004514"/>
    </source>
</evidence>
<feature type="transmembrane region" description="Helical" evidence="6">
    <location>
        <begin position="6"/>
        <end position="29"/>
    </location>
</feature>
<evidence type="ECO:0000256" key="4">
    <source>
        <dbReference type="ARBA" id="ARBA00022490"/>
    </source>
</evidence>